<gene>
    <name evidence="9" type="ORF">NAEGRDRAFT_79553</name>
</gene>
<keyword evidence="10" id="KW-1185">Reference proteome</keyword>
<dbReference type="Pfam" id="PF05925">
    <property type="entry name" value="IpgD"/>
    <property type="match status" value="1"/>
</dbReference>
<protein>
    <submittedName>
        <fullName evidence="9">Ras GTPase-activating-like protein IQGAP3</fullName>
    </submittedName>
</protein>
<dbReference type="InterPro" id="IPR036872">
    <property type="entry name" value="CH_dom_sf"/>
</dbReference>
<evidence type="ECO:0000256" key="5">
    <source>
        <dbReference type="PROSITE-ProRule" id="PRU00087"/>
    </source>
</evidence>
<keyword evidence="4" id="KW-0843">Virulence</keyword>
<dbReference type="OrthoDB" id="21595at2759"/>
<organism evidence="10">
    <name type="scientific">Naegleria gruberi</name>
    <name type="common">Amoeba</name>
    <dbReference type="NCBI Taxonomy" id="5762"/>
    <lineage>
        <taxon>Eukaryota</taxon>
        <taxon>Discoba</taxon>
        <taxon>Heterolobosea</taxon>
        <taxon>Tetramitia</taxon>
        <taxon>Eutetramitia</taxon>
        <taxon>Vahlkampfiidae</taxon>
        <taxon>Naegleria</taxon>
    </lineage>
</organism>
<feature type="domain" description="Calponin-homology (CH)" evidence="8">
    <location>
        <begin position="115"/>
        <end position="233"/>
    </location>
</feature>
<dbReference type="InterPro" id="IPR013783">
    <property type="entry name" value="Ig-like_fold"/>
</dbReference>
<name>D2VDP8_NAEGR</name>
<evidence type="ECO:0000256" key="1">
    <source>
        <dbReference type="ARBA" id="ARBA00004613"/>
    </source>
</evidence>
<dbReference type="KEGG" id="ngr:NAEGRDRAFT_79553"/>
<dbReference type="GO" id="GO:1903479">
    <property type="term" value="P:mitotic actomyosin contractile ring assembly actin filament organization"/>
    <property type="evidence" value="ECO:0007669"/>
    <property type="project" value="TreeGrafter"/>
</dbReference>
<dbReference type="RefSeq" id="XP_002677784.1">
    <property type="nucleotide sequence ID" value="XM_002677738.1"/>
</dbReference>
<dbReference type="InterPro" id="IPR001715">
    <property type="entry name" value="CH_dom"/>
</dbReference>
<feature type="coiled-coil region" evidence="6">
    <location>
        <begin position="722"/>
        <end position="760"/>
    </location>
</feature>
<dbReference type="EMBL" id="GG738865">
    <property type="protein sequence ID" value="EFC45040.1"/>
    <property type="molecule type" value="Genomic_DNA"/>
</dbReference>
<proteinExistence type="predicted"/>
<feature type="compositionally biased region" description="Low complexity" evidence="7">
    <location>
        <begin position="26"/>
        <end position="41"/>
    </location>
</feature>
<dbReference type="OMA" id="DECEEFA"/>
<evidence type="ECO:0000256" key="2">
    <source>
        <dbReference type="ARBA" id="ARBA00022525"/>
    </source>
</evidence>
<feature type="repeat" description="Filamin" evidence="5">
    <location>
        <begin position="335"/>
        <end position="446"/>
    </location>
</feature>
<evidence type="ECO:0000259" key="8">
    <source>
        <dbReference type="PROSITE" id="PS50021"/>
    </source>
</evidence>
<dbReference type="InterPro" id="IPR008108">
    <property type="entry name" value="IpgD/SopB"/>
</dbReference>
<dbReference type="SMART" id="SM00557">
    <property type="entry name" value="IG_FLMN"/>
    <property type="match status" value="1"/>
</dbReference>
<dbReference type="InterPro" id="IPR001298">
    <property type="entry name" value="Filamin/ABP280_rpt"/>
</dbReference>
<dbReference type="GO" id="GO:0005516">
    <property type="term" value="F:calmodulin binding"/>
    <property type="evidence" value="ECO:0007669"/>
    <property type="project" value="TreeGrafter"/>
</dbReference>
<keyword evidence="2" id="KW-0964">Secreted</keyword>
<dbReference type="GO" id="GO:0016791">
    <property type="term" value="F:phosphatase activity"/>
    <property type="evidence" value="ECO:0007669"/>
    <property type="project" value="InterPro"/>
</dbReference>
<dbReference type="SUPFAM" id="SSF81296">
    <property type="entry name" value="E set domains"/>
    <property type="match status" value="1"/>
</dbReference>
<evidence type="ECO:0000313" key="10">
    <source>
        <dbReference type="Proteomes" id="UP000006671"/>
    </source>
</evidence>
<dbReference type="GO" id="GO:0051015">
    <property type="term" value="F:actin filament binding"/>
    <property type="evidence" value="ECO:0007669"/>
    <property type="project" value="TreeGrafter"/>
</dbReference>
<evidence type="ECO:0000256" key="7">
    <source>
        <dbReference type="SAM" id="MobiDB-lite"/>
    </source>
</evidence>
<dbReference type="SMART" id="SM00033">
    <property type="entry name" value="CH"/>
    <property type="match status" value="1"/>
</dbReference>
<evidence type="ECO:0000256" key="4">
    <source>
        <dbReference type="ARBA" id="ARBA00023026"/>
    </source>
</evidence>
<dbReference type="STRING" id="5762.D2VDP8"/>
<keyword evidence="3" id="KW-0378">Hydrolase</keyword>
<dbReference type="GO" id="GO:0005096">
    <property type="term" value="F:GTPase activator activity"/>
    <property type="evidence" value="ECO:0007669"/>
    <property type="project" value="TreeGrafter"/>
</dbReference>
<dbReference type="SUPFAM" id="SSF47576">
    <property type="entry name" value="Calponin-homology domain, CH-domain"/>
    <property type="match status" value="1"/>
</dbReference>
<dbReference type="Pfam" id="PF00630">
    <property type="entry name" value="Filamin"/>
    <property type="match status" value="1"/>
</dbReference>
<dbReference type="InterPro" id="IPR017868">
    <property type="entry name" value="Filamin/ABP280_repeat-like"/>
</dbReference>
<dbReference type="PANTHER" id="PTHR14149:SF14">
    <property type="entry name" value="CALPONIN-HOMOLOGY (CH) DOMAIN-CONTAINING PROTEIN"/>
    <property type="match status" value="1"/>
</dbReference>
<feature type="region of interest" description="Disordered" evidence="7">
    <location>
        <begin position="1"/>
        <end position="46"/>
    </location>
</feature>
<dbReference type="Gene3D" id="1.10.418.10">
    <property type="entry name" value="Calponin-like domain"/>
    <property type="match status" value="1"/>
</dbReference>
<comment type="subcellular location">
    <subcellularLocation>
        <location evidence="1">Secreted</location>
    </subcellularLocation>
</comment>
<dbReference type="InParanoid" id="D2VDP8"/>
<keyword evidence="6" id="KW-0175">Coiled coil</keyword>
<dbReference type="GO" id="GO:0005938">
    <property type="term" value="C:cell cortex"/>
    <property type="evidence" value="ECO:0007669"/>
    <property type="project" value="TreeGrafter"/>
</dbReference>
<dbReference type="PANTHER" id="PTHR14149">
    <property type="entry name" value="RAS GTPASE-ACTIVATING PROTEIN WITH IQ MOTIF"/>
    <property type="match status" value="1"/>
</dbReference>
<dbReference type="GeneID" id="8849341"/>
<evidence type="ECO:0000256" key="3">
    <source>
        <dbReference type="ARBA" id="ARBA00022801"/>
    </source>
</evidence>
<reference evidence="9 10" key="1">
    <citation type="journal article" date="2010" name="Cell">
        <title>The genome of Naegleria gruberi illuminates early eukaryotic versatility.</title>
        <authorList>
            <person name="Fritz-Laylin L.K."/>
            <person name="Prochnik S.E."/>
            <person name="Ginger M.L."/>
            <person name="Dacks J.B."/>
            <person name="Carpenter M.L."/>
            <person name="Field M.C."/>
            <person name="Kuo A."/>
            <person name="Paredez A."/>
            <person name="Chapman J."/>
            <person name="Pham J."/>
            <person name="Shu S."/>
            <person name="Neupane R."/>
            <person name="Cipriano M."/>
            <person name="Mancuso J."/>
            <person name="Tu H."/>
            <person name="Salamov A."/>
            <person name="Lindquist E."/>
            <person name="Shapiro H."/>
            <person name="Lucas S."/>
            <person name="Grigoriev I.V."/>
            <person name="Cande W.Z."/>
            <person name="Fulton C."/>
            <person name="Rokhsar D.S."/>
            <person name="Dawson S.C."/>
        </authorList>
    </citation>
    <scope>NUCLEOTIDE SEQUENCE [LARGE SCALE GENOMIC DNA]</scope>
    <source>
        <strain evidence="9 10">NEG-M</strain>
    </source>
</reference>
<dbReference type="GO" id="GO:0005576">
    <property type="term" value="C:extracellular region"/>
    <property type="evidence" value="ECO:0007669"/>
    <property type="project" value="UniProtKB-SubCell"/>
</dbReference>
<dbReference type="Pfam" id="PF00307">
    <property type="entry name" value="CH"/>
    <property type="match status" value="1"/>
</dbReference>
<evidence type="ECO:0000313" key="9">
    <source>
        <dbReference type="EMBL" id="EFC45040.1"/>
    </source>
</evidence>
<dbReference type="InterPro" id="IPR014756">
    <property type="entry name" value="Ig_E-set"/>
</dbReference>
<sequence>MVRFPPPNTNGGSNNRPPVPSLNRGTNNSNNNTTTSTSTTSDEPTEREIMKNASKAWQTYQRPTFQGIGEEGKSNIQATITEFRAYEFLLRQEEAKRWIEDMLDEQIFFDDMDDEDVSEDLKQGYNYSTSSSNAEKAEARNVDFFDQLRNGIVLCRLSEVFTEKNTMKKYHKNVNLESKLAFMMSTDNINNFQDCCEKINFPSIYQFSTPDLWERKNITKVVHCIHALAHFLWKSGRIDASKRIQDLSKSGLKFSKSKLDRVEQEFKKLEQRNVDIKLNFNFKQPEDEEQQVTPKQQKPVNKASSLLDRFNKLKVGAKLDIKPIKQDNITIEGDLEMIDPEQCIIRGRGCQTAIVGKVNTFEIVAKDQNGDDITTGGEVFTVTLTRIKENDNDPEETIQGTVTDLGNGIYKVDFVPEIIGKYNIDIKLDGKLKLTHPSIKPVRVVPGEAYGKNCEVVDEYEQMQGPFFEGQRIKFKIYARDQFGNYCTRGGDKFYPEFSFISEEGVVINNLKNQVVINDFQNGEYEVEVHFPLPGKYNLKMTVNQTDDLIPYLDPFTFEVFKRPDPGLAIKYEQFFPYSSVIQYALTAFDPHNANNIDFQNPPKIDSRWVSVVSNTPIPEITDFVASEIEDNIRIKFNEWLNRGRRVILDRLINDESEIDVSEFEDGTNNNNFYWHLVETYLSNEEKCNDYKEKLNERIKLSNVDFVNYVTITEDPQDWTQYELYLQQQIEEEERKRRLQEEEEERKRRELEMLEEERKKNIPPPLNPNQFSVRPRRMALNFWVIVSKLLYEATQTTKPFQLDKSQKILGYETNELSFNRFIDEDVFLSTQRYHLQAYGDLLLSVAQRYILELIQEVKITFPDIKYRVIEAECSNIGKNAFNRFSQAHKIFTYFCSELYVSPFDEIDFNDKKKFEHLILSFKRQIVRLLLESNMEMSNLLKTKMKMSDKDVSNLQSMASFFKSSMNDVFDAFRLAFGFTMSSKPRKIMVQELYFVKNRAVDISLDKNDITVNKQEASLSYSVQIPINKLFDSYSFTNEGLKTSRDRHREGLINPYKSVYLKGGRVILEMMRSGSFPAYKLQDKKQRQAIAIENAKTMLKAMAVNHVKRFTREELEGLKQRQEPLKIPFTTISLLTPSFVQNREDRQVMEHQGAIYHVLQNNLLPSVLVDLYDRQPPIDMPIIFHEPCLLNFGVNVIIKTFKCGVGIQRSVNCRQFGIRQFEKKVQRFMLALGEYKNTIRGAIMNYITGIFTNSRDGNMYVQALVNKLTRINNVYAVMREKHAAAIRELTPLEFDLQKKQKELEKRINEKWLPKFDDITSVEFTYLKDIMFLVNDMDSMIDKIHNIDLKWENSYDELIELEQHFLKSLYTSVSNARASQPQLPPIPHWQEYYEFCNLERDMYELFGSLKNLYHSKQHEKFNQGIMESDEVKVGDPYAIPVRVVLLSFIIGEQIHYNCKSGKDRTGALMDECEEFAELREHLSYYPKPFTKDAKLGEYRQKIRTNISMNGGCLEICKQNIGLRGAKLDKTLASKFWTKKLYDEKERVVGEIPYYRSFKGAGYLDDETYASKDEDWYAYENSFIKNLQ</sequence>
<accession>D2VDP8</accession>
<dbReference type="Gene3D" id="2.60.40.10">
    <property type="entry name" value="Immunoglobulins"/>
    <property type="match status" value="2"/>
</dbReference>
<feature type="coiled-coil region" evidence="6">
    <location>
        <begin position="252"/>
        <end position="279"/>
    </location>
</feature>
<evidence type="ECO:0000256" key="6">
    <source>
        <dbReference type="SAM" id="Coils"/>
    </source>
</evidence>
<dbReference type="eggNOG" id="KOG2128">
    <property type="taxonomic scope" value="Eukaryota"/>
</dbReference>
<dbReference type="PROSITE" id="PS50021">
    <property type="entry name" value="CH"/>
    <property type="match status" value="1"/>
</dbReference>
<dbReference type="VEuPathDB" id="AmoebaDB:NAEGRDRAFT_79553"/>
<dbReference type="Proteomes" id="UP000006671">
    <property type="component" value="Unassembled WGS sequence"/>
</dbReference>
<dbReference type="PROSITE" id="PS50194">
    <property type="entry name" value="FILAMIN_REPEAT"/>
    <property type="match status" value="1"/>
</dbReference>